<dbReference type="STRING" id="1216932.CM240_1096"/>
<evidence type="ECO:0000313" key="3">
    <source>
        <dbReference type="Proteomes" id="UP000019426"/>
    </source>
</evidence>
<dbReference type="Gene3D" id="3.40.630.30">
    <property type="match status" value="1"/>
</dbReference>
<dbReference type="CDD" id="cd04301">
    <property type="entry name" value="NAT_SF"/>
    <property type="match status" value="1"/>
</dbReference>
<evidence type="ECO:0000259" key="1">
    <source>
        <dbReference type="PROSITE" id="PS51186"/>
    </source>
</evidence>
<dbReference type="RefSeq" id="WP_044037187.1">
    <property type="nucleotide sequence ID" value="NZ_HG917868.1"/>
</dbReference>
<dbReference type="GO" id="GO:0016747">
    <property type="term" value="F:acyltransferase activity, transferring groups other than amino-acyl groups"/>
    <property type="evidence" value="ECO:0007669"/>
    <property type="project" value="InterPro"/>
</dbReference>
<keyword evidence="3" id="KW-1185">Reference proteome</keyword>
<dbReference type="HOGENOM" id="CLU_013985_8_0_9"/>
<proteinExistence type="predicted"/>
<dbReference type="PROSITE" id="PS51186">
    <property type="entry name" value="GNAT"/>
    <property type="match status" value="1"/>
</dbReference>
<dbReference type="InterPro" id="IPR000182">
    <property type="entry name" value="GNAT_dom"/>
</dbReference>
<dbReference type="Proteomes" id="UP000019426">
    <property type="component" value="Chromosome M2/40_rep1"/>
</dbReference>
<dbReference type="KEGG" id="clt:CM240_1096"/>
<organism evidence="2 3">
    <name type="scientific">Clostridium bornimense</name>
    <dbReference type="NCBI Taxonomy" id="1216932"/>
    <lineage>
        <taxon>Bacteria</taxon>
        <taxon>Bacillati</taxon>
        <taxon>Bacillota</taxon>
        <taxon>Clostridia</taxon>
        <taxon>Eubacteriales</taxon>
        <taxon>Clostridiaceae</taxon>
        <taxon>Clostridium</taxon>
    </lineage>
</organism>
<dbReference type="Pfam" id="PF00583">
    <property type="entry name" value="Acetyltransf_1"/>
    <property type="match status" value="1"/>
</dbReference>
<reference evidence="2 3" key="1">
    <citation type="submission" date="2013-11" db="EMBL/GenBank/DDBJ databases">
        <title>Complete genome sequence of Clostridum sp. M2/40.</title>
        <authorList>
            <person name="Wibberg D."/>
            <person name="Puehler A."/>
            <person name="Schlueter A."/>
        </authorList>
    </citation>
    <scope>NUCLEOTIDE SEQUENCE [LARGE SCALE GENOMIC DNA]</scope>
    <source>
        <strain evidence="3">M2/40</strain>
    </source>
</reference>
<protein>
    <recommendedName>
        <fullName evidence="1">N-acetyltransferase domain-containing protein</fullName>
    </recommendedName>
</protein>
<name>W6SEY5_9CLOT</name>
<dbReference type="EMBL" id="HG917868">
    <property type="protein sequence ID" value="CDM68260.1"/>
    <property type="molecule type" value="Genomic_DNA"/>
</dbReference>
<evidence type="ECO:0000313" key="2">
    <source>
        <dbReference type="EMBL" id="CDM68260.1"/>
    </source>
</evidence>
<gene>
    <name evidence="2" type="ORF">CM240_1096</name>
</gene>
<dbReference type="SUPFAM" id="SSF55729">
    <property type="entry name" value="Acyl-CoA N-acyltransferases (Nat)"/>
    <property type="match status" value="1"/>
</dbReference>
<dbReference type="PATRIC" id="fig|1216932.3.peg.1085"/>
<feature type="domain" description="N-acetyltransferase" evidence="1">
    <location>
        <begin position="26"/>
        <end position="153"/>
    </location>
</feature>
<dbReference type="InterPro" id="IPR016181">
    <property type="entry name" value="Acyl_CoA_acyltransferase"/>
</dbReference>
<dbReference type="AlphaFoldDB" id="W6SEY5"/>
<sequence length="153" mass="17795">MTNKIIMEKFLDGYSENLDIPEEYSLGIIESIEDEKQWEKLISEVFNFQCDINENLKNEGVYSRDRVFILKYKGKVIATATAWYRPEYGEKTGYLHMVAVDSKFRGRGLSKIVVIAAMLYMVDKGEKRVVLKTDAFRIEAICLYKKLGFKIIK</sequence>
<dbReference type="eggNOG" id="COG0456">
    <property type="taxonomic scope" value="Bacteria"/>
</dbReference>
<accession>W6SEY5</accession>